<proteinExistence type="inferred from homology"/>
<keyword evidence="3" id="KW-1003">Cell membrane</keyword>
<evidence type="ECO:0000256" key="2">
    <source>
        <dbReference type="ARBA" id="ARBA00008017"/>
    </source>
</evidence>
<sequence length="379" mass="41859">MSDFLEALDALFHETFLGIGVGRFAAAFGIIVAFLILKKVFGHVFVNVIFPLATRTQSRYDDEFLNCIRKPAELLVIIIGLFIAVQVLQLPTAPVDIRRGAHALLKVLVTFDIGWALFNLVSLLDIFLSGWVSKTESPLDDHLLPFIRKSLRAFIIFLAVIMTIQNLGYSISGLLASLGIGGLAVALAAKDTLSNVFGSFMIILDRPFHIGDWVKAGDMEGVVEEVGFRSTKIRTFAKTLITVPNNIIANLAVDNFSRMPKRRIKLNVGVTYETGPAQMRRAVSRIRDMLASHPAIQQDFFLVNFNDFGASSLDIMVYCFTTTTVWEEYLAARQDICLKIMDILDELGLEIAFPSHSVYLRGREGEKDGAASASPALPA</sequence>
<dbReference type="PANTHER" id="PTHR43634">
    <property type="entry name" value="OW CONDUCTANCE MECHANOSENSITIVE CHANNEL"/>
    <property type="match status" value="1"/>
</dbReference>
<evidence type="ECO:0000256" key="1">
    <source>
        <dbReference type="ARBA" id="ARBA00004651"/>
    </source>
</evidence>
<feature type="transmembrane region" description="Helical" evidence="7">
    <location>
        <begin position="15"/>
        <end position="37"/>
    </location>
</feature>
<dbReference type="InterPro" id="IPR045042">
    <property type="entry name" value="YnaI-like"/>
</dbReference>
<dbReference type="GO" id="GO:0005886">
    <property type="term" value="C:plasma membrane"/>
    <property type="evidence" value="ECO:0007669"/>
    <property type="project" value="UniProtKB-SubCell"/>
</dbReference>
<dbReference type="InterPro" id="IPR010920">
    <property type="entry name" value="LSM_dom_sf"/>
</dbReference>
<dbReference type="RefSeq" id="WP_072287014.1">
    <property type="nucleotide sequence ID" value="NZ_CP015455.1"/>
</dbReference>
<protein>
    <submittedName>
        <fullName evidence="11">Mechanosensitive ion channel protein MscS</fullName>
    </submittedName>
</protein>
<evidence type="ECO:0000256" key="5">
    <source>
        <dbReference type="ARBA" id="ARBA00022989"/>
    </source>
</evidence>
<dbReference type="EMBL" id="CP015518">
    <property type="protein sequence ID" value="APG25165.1"/>
    <property type="molecule type" value="Genomic_DNA"/>
</dbReference>
<feature type="domain" description="Mechanosensitive ion channel transmembrane helices 2/3" evidence="10">
    <location>
        <begin position="151"/>
        <end position="190"/>
    </location>
</feature>
<dbReference type="GO" id="GO:0008381">
    <property type="term" value="F:mechanosensitive monoatomic ion channel activity"/>
    <property type="evidence" value="ECO:0007669"/>
    <property type="project" value="UniProtKB-ARBA"/>
</dbReference>
<keyword evidence="6 7" id="KW-0472">Membrane</keyword>
<dbReference type="Pfam" id="PF21082">
    <property type="entry name" value="MS_channel_3rd"/>
    <property type="match status" value="1"/>
</dbReference>
<gene>
    <name evidence="11" type="ORF">A7E75_09135</name>
</gene>
<dbReference type="InterPro" id="IPR023408">
    <property type="entry name" value="MscS_beta-dom_sf"/>
</dbReference>
<dbReference type="InterPro" id="IPR006685">
    <property type="entry name" value="MscS_channel_2nd"/>
</dbReference>
<evidence type="ECO:0000259" key="10">
    <source>
        <dbReference type="Pfam" id="PF21088"/>
    </source>
</evidence>
<dbReference type="SUPFAM" id="SSF50182">
    <property type="entry name" value="Sm-like ribonucleoproteins"/>
    <property type="match status" value="1"/>
</dbReference>
<evidence type="ECO:0000313" key="11">
    <source>
        <dbReference type="EMBL" id="APG25165.1"/>
    </source>
</evidence>
<dbReference type="KEGG" id="pace:A6070_03110"/>
<evidence type="ECO:0000256" key="7">
    <source>
        <dbReference type="SAM" id="Phobius"/>
    </source>
</evidence>
<dbReference type="Gene3D" id="1.10.287.1260">
    <property type="match status" value="1"/>
</dbReference>
<feature type="transmembrane region" description="Helical" evidence="7">
    <location>
        <begin position="153"/>
        <end position="172"/>
    </location>
</feature>
<dbReference type="InterPro" id="IPR049142">
    <property type="entry name" value="MS_channel_1st"/>
</dbReference>
<dbReference type="STRING" id="29542.A6070_03110"/>
<dbReference type="Gene3D" id="2.30.30.60">
    <property type="match status" value="1"/>
</dbReference>
<dbReference type="SUPFAM" id="SSF82689">
    <property type="entry name" value="Mechanosensitive channel protein MscS (YggB), C-terminal domain"/>
    <property type="match status" value="1"/>
</dbReference>
<keyword evidence="4 7" id="KW-0812">Transmembrane</keyword>
<keyword evidence="12" id="KW-1185">Reference proteome</keyword>
<dbReference type="AlphaFoldDB" id="A0A1L3GH31"/>
<name>A0A1L3GH31_SYNAC</name>
<dbReference type="SUPFAM" id="SSF82861">
    <property type="entry name" value="Mechanosensitive channel protein MscS (YggB), transmembrane region"/>
    <property type="match status" value="1"/>
</dbReference>
<evidence type="ECO:0000256" key="4">
    <source>
        <dbReference type="ARBA" id="ARBA00022692"/>
    </source>
</evidence>
<dbReference type="Pfam" id="PF00924">
    <property type="entry name" value="MS_channel_2nd"/>
    <property type="match status" value="1"/>
</dbReference>
<feature type="domain" description="Mechanosensitive ion channel MscS C-terminal" evidence="9">
    <location>
        <begin position="264"/>
        <end position="351"/>
    </location>
</feature>
<feature type="transmembrane region" description="Helical" evidence="7">
    <location>
        <begin position="113"/>
        <end position="132"/>
    </location>
</feature>
<accession>A0A1L3GH31</accession>
<evidence type="ECO:0000256" key="6">
    <source>
        <dbReference type="ARBA" id="ARBA00023136"/>
    </source>
</evidence>
<dbReference type="PANTHER" id="PTHR43634:SF2">
    <property type="entry name" value="LOW CONDUCTANCE MECHANOSENSITIVE CHANNEL YNAI"/>
    <property type="match status" value="1"/>
</dbReference>
<evidence type="ECO:0000313" key="12">
    <source>
        <dbReference type="Proteomes" id="UP000182264"/>
    </source>
</evidence>
<feature type="domain" description="Mechanosensitive ion channel MscS" evidence="8">
    <location>
        <begin position="191"/>
        <end position="258"/>
    </location>
</feature>
<comment type="similarity">
    <text evidence="2">Belongs to the MscS (TC 1.A.23) family.</text>
</comment>
<reference evidence="11 12" key="1">
    <citation type="journal article" date="2017" name="Genome Announc.">
        <title>Complete Genome Sequences of Two Acetylene-Fermenting Pelobacter acetylenicus Strains.</title>
        <authorList>
            <person name="Sutton J.M."/>
            <person name="Baesman S.M."/>
            <person name="Fierst J.L."/>
            <person name="Poret-Peterson A.T."/>
            <person name="Oremland R.S."/>
            <person name="Dunlap D.S."/>
            <person name="Akob D.M."/>
        </authorList>
    </citation>
    <scope>NUCLEOTIDE SEQUENCE [LARGE SCALE GENOMIC DNA]</scope>
    <source>
        <strain evidence="11 12">DSM 3247</strain>
    </source>
</reference>
<feature type="transmembrane region" description="Helical" evidence="7">
    <location>
        <begin position="74"/>
        <end position="93"/>
    </location>
</feature>
<dbReference type="InterPro" id="IPR049278">
    <property type="entry name" value="MS_channel_C"/>
</dbReference>
<evidence type="ECO:0000259" key="8">
    <source>
        <dbReference type="Pfam" id="PF00924"/>
    </source>
</evidence>
<dbReference type="OrthoDB" id="9775207at2"/>
<dbReference type="Pfam" id="PF21088">
    <property type="entry name" value="MS_channel_1st"/>
    <property type="match status" value="1"/>
</dbReference>
<comment type="subcellular location">
    <subcellularLocation>
        <location evidence="1">Cell membrane</location>
        <topology evidence="1">Multi-pass membrane protein</topology>
    </subcellularLocation>
</comment>
<organism evidence="11 12">
    <name type="scientific">Syntrophotalea acetylenica</name>
    <name type="common">Pelobacter acetylenicus</name>
    <dbReference type="NCBI Taxonomy" id="29542"/>
    <lineage>
        <taxon>Bacteria</taxon>
        <taxon>Pseudomonadati</taxon>
        <taxon>Thermodesulfobacteriota</taxon>
        <taxon>Desulfuromonadia</taxon>
        <taxon>Desulfuromonadales</taxon>
        <taxon>Syntrophotaleaceae</taxon>
        <taxon>Syntrophotalea</taxon>
    </lineage>
</organism>
<dbReference type="InterPro" id="IPR011066">
    <property type="entry name" value="MscS_channel_C_sf"/>
</dbReference>
<evidence type="ECO:0000259" key="9">
    <source>
        <dbReference type="Pfam" id="PF21082"/>
    </source>
</evidence>
<dbReference type="Proteomes" id="UP000182264">
    <property type="component" value="Chromosome"/>
</dbReference>
<dbReference type="InterPro" id="IPR011014">
    <property type="entry name" value="MscS_channel_TM-2"/>
</dbReference>
<keyword evidence="5 7" id="KW-1133">Transmembrane helix</keyword>
<evidence type="ECO:0000256" key="3">
    <source>
        <dbReference type="ARBA" id="ARBA00022475"/>
    </source>
</evidence>
<dbReference type="Gene3D" id="3.30.70.100">
    <property type="match status" value="1"/>
</dbReference>